<organism evidence="1 2">
    <name type="scientific">Pleurodeles waltl</name>
    <name type="common">Iberian ribbed newt</name>
    <dbReference type="NCBI Taxonomy" id="8319"/>
    <lineage>
        <taxon>Eukaryota</taxon>
        <taxon>Metazoa</taxon>
        <taxon>Chordata</taxon>
        <taxon>Craniata</taxon>
        <taxon>Vertebrata</taxon>
        <taxon>Euteleostomi</taxon>
        <taxon>Amphibia</taxon>
        <taxon>Batrachia</taxon>
        <taxon>Caudata</taxon>
        <taxon>Salamandroidea</taxon>
        <taxon>Salamandridae</taxon>
        <taxon>Pleurodelinae</taxon>
        <taxon>Pleurodeles</taxon>
    </lineage>
</organism>
<reference evidence="1" key="1">
    <citation type="journal article" date="2022" name="bioRxiv">
        <title>Sequencing and chromosome-scale assembly of the giantPleurodeles waltlgenome.</title>
        <authorList>
            <person name="Brown T."/>
            <person name="Elewa A."/>
            <person name="Iarovenko S."/>
            <person name="Subramanian E."/>
            <person name="Araus A.J."/>
            <person name="Petzold A."/>
            <person name="Susuki M."/>
            <person name="Suzuki K.-i.T."/>
            <person name="Hayashi T."/>
            <person name="Toyoda A."/>
            <person name="Oliveira C."/>
            <person name="Osipova E."/>
            <person name="Leigh N.D."/>
            <person name="Simon A."/>
            <person name="Yun M.H."/>
        </authorList>
    </citation>
    <scope>NUCLEOTIDE SEQUENCE</scope>
    <source>
        <strain evidence="1">20211129_DDA</strain>
        <tissue evidence="1">Liver</tissue>
    </source>
</reference>
<dbReference type="Proteomes" id="UP001066276">
    <property type="component" value="Chromosome 8"/>
</dbReference>
<keyword evidence="2" id="KW-1185">Reference proteome</keyword>
<name>A0AAV7NEM3_PLEWA</name>
<sequence length="95" mass="10068">MQPYRRLCAIDARCRESSASTNCKTRLQDWPRITDANPVTHHWGHIDQCGPPPSDVIPVGPGRLLDGGSIGQAGLGPWSASLADGLKLGGHGEEG</sequence>
<evidence type="ECO:0000313" key="1">
    <source>
        <dbReference type="EMBL" id="KAJ1113921.1"/>
    </source>
</evidence>
<dbReference type="AlphaFoldDB" id="A0AAV7NEM3"/>
<protein>
    <submittedName>
        <fullName evidence="1">Uncharacterized protein</fullName>
    </submittedName>
</protein>
<evidence type="ECO:0000313" key="2">
    <source>
        <dbReference type="Proteomes" id="UP001066276"/>
    </source>
</evidence>
<gene>
    <name evidence="1" type="ORF">NDU88_002161</name>
</gene>
<comment type="caution">
    <text evidence="1">The sequence shown here is derived from an EMBL/GenBank/DDBJ whole genome shotgun (WGS) entry which is preliminary data.</text>
</comment>
<proteinExistence type="predicted"/>
<accession>A0AAV7NEM3</accession>
<dbReference type="EMBL" id="JANPWB010000012">
    <property type="protein sequence ID" value="KAJ1113921.1"/>
    <property type="molecule type" value="Genomic_DNA"/>
</dbReference>